<dbReference type="SMART" id="SM00346">
    <property type="entry name" value="HTH_ICLR"/>
    <property type="match status" value="1"/>
</dbReference>
<dbReference type="EMBL" id="BJZS01000029">
    <property type="protein sequence ID" value="GEO94985.1"/>
    <property type="molecule type" value="Genomic_DNA"/>
</dbReference>
<dbReference type="Gene3D" id="1.10.10.10">
    <property type="entry name" value="Winged helix-like DNA-binding domain superfamily/Winged helix DNA-binding domain"/>
    <property type="match status" value="1"/>
</dbReference>
<sequence>MANSPSGESVLERADRILAAFTAEEPRLTGAGIAARAGLPPATAHRLVREMARRGWLDRVEGGRYVVGTRLWELANRSSRELGLAQAARPFMGDIHAVLRQHVQLGIVEGREVLLVERLSHPRAVPVRSAVAGRLPLHLSATGLVLLAHAPEEFRESYLEGPLPALTELSPTDPGVLAEELARIRVAGHALQTGYLETDTAGIAVPVRGRGEQVVAGLGVITPAGDPAARAGAIVQALHTAAHGIRRTLRETRRDTAG</sequence>
<evidence type="ECO:0000256" key="3">
    <source>
        <dbReference type="ARBA" id="ARBA00023163"/>
    </source>
</evidence>
<keyword evidence="3" id="KW-0804">Transcription</keyword>
<keyword evidence="1" id="KW-0805">Transcription regulation</keyword>
<accession>A0A512IBA1</accession>
<dbReference type="SUPFAM" id="SSF46785">
    <property type="entry name" value="Winged helix' DNA-binding domain"/>
    <property type="match status" value="1"/>
</dbReference>
<dbReference type="Proteomes" id="UP000321103">
    <property type="component" value="Unassembled WGS sequence"/>
</dbReference>
<feature type="domain" description="HTH iclR-type" evidence="4">
    <location>
        <begin position="8"/>
        <end position="69"/>
    </location>
</feature>
<evidence type="ECO:0000259" key="4">
    <source>
        <dbReference type="PROSITE" id="PS51077"/>
    </source>
</evidence>
<dbReference type="PANTHER" id="PTHR30136">
    <property type="entry name" value="HELIX-TURN-HELIX TRANSCRIPTIONAL REGULATOR, ICLR FAMILY"/>
    <property type="match status" value="1"/>
</dbReference>
<evidence type="ECO:0000313" key="6">
    <source>
        <dbReference type="EMBL" id="GEO94985.1"/>
    </source>
</evidence>
<dbReference type="SUPFAM" id="SSF55781">
    <property type="entry name" value="GAF domain-like"/>
    <property type="match status" value="1"/>
</dbReference>
<dbReference type="Pfam" id="PF09339">
    <property type="entry name" value="HTH_IclR"/>
    <property type="match status" value="1"/>
</dbReference>
<dbReference type="GO" id="GO:0003677">
    <property type="term" value="F:DNA binding"/>
    <property type="evidence" value="ECO:0007669"/>
    <property type="project" value="UniProtKB-KW"/>
</dbReference>
<dbReference type="Gene3D" id="3.30.450.40">
    <property type="match status" value="1"/>
</dbReference>
<dbReference type="PROSITE" id="PS51078">
    <property type="entry name" value="ICLR_ED"/>
    <property type="match status" value="1"/>
</dbReference>
<dbReference type="InterPro" id="IPR036390">
    <property type="entry name" value="WH_DNA-bd_sf"/>
</dbReference>
<comment type="caution">
    <text evidence="6">The sequence shown here is derived from an EMBL/GenBank/DDBJ whole genome shotgun (WGS) entry which is preliminary data.</text>
</comment>
<dbReference type="RefSeq" id="WP_062734970.1">
    <property type="nucleotide sequence ID" value="NZ_BJZS01000029.1"/>
</dbReference>
<dbReference type="AlphaFoldDB" id="A0A512IBA1"/>
<feature type="domain" description="IclR-ED" evidence="5">
    <location>
        <begin position="70"/>
        <end position="251"/>
    </location>
</feature>
<dbReference type="InterPro" id="IPR036388">
    <property type="entry name" value="WH-like_DNA-bd_sf"/>
</dbReference>
<gene>
    <name evidence="6" type="ORF">KTU01_11080</name>
</gene>
<dbReference type="InterPro" id="IPR005471">
    <property type="entry name" value="Tscrpt_reg_IclR_N"/>
</dbReference>
<keyword evidence="2" id="KW-0238">DNA-binding</keyword>
<dbReference type="InterPro" id="IPR029016">
    <property type="entry name" value="GAF-like_dom_sf"/>
</dbReference>
<evidence type="ECO:0000313" key="7">
    <source>
        <dbReference type="Proteomes" id="UP000321103"/>
    </source>
</evidence>
<dbReference type="GO" id="GO:0003700">
    <property type="term" value="F:DNA-binding transcription factor activity"/>
    <property type="evidence" value="ECO:0007669"/>
    <property type="project" value="TreeGrafter"/>
</dbReference>
<evidence type="ECO:0000259" key="5">
    <source>
        <dbReference type="PROSITE" id="PS51078"/>
    </source>
</evidence>
<dbReference type="InterPro" id="IPR050707">
    <property type="entry name" value="HTH_MetabolicPath_Reg"/>
</dbReference>
<organism evidence="6 7">
    <name type="scientific">Kocuria turfanensis</name>
    <dbReference type="NCBI Taxonomy" id="388357"/>
    <lineage>
        <taxon>Bacteria</taxon>
        <taxon>Bacillati</taxon>
        <taxon>Actinomycetota</taxon>
        <taxon>Actinomycetes</taxon>
        <taxon>Micrococcales</taxon>
        <taxon>Micrococcaceae</taxon>
        <taxon>Kocuria</taxon>
    </lineage>
</organism>
<evidence type="ECO:0000256" key="1">
    <source>
        <dbReference type="ARBA" id="ARBA00023015"/>
    </source>
</evidence>
<dbReference type="InterPro" id="IPR014757">
    <property type="entry name" value="Tscrpt_reg_IclR_C"/>
</dbReference>
<proteinExistence type="predicted"/>
<reference evidence="6 7" key="1">
    <citation type="submission" date="2019-07" db="EMBL/GenBank/DDBJ databases">
        <title>Whole genome shotgun sequence of Kocuria turfanensis NBRC 107627.</title>
        <authorList>
            <person name="Hosoyama A."/>
            <person name="Uohara A."/>
            <person name="Ohji S."/>
            <person name="Ichikawa N."/>
        </authorList>
    </citation>
    <scope>NUCLEOTIDE SEQUENCE [LARGE SCALE GENOMIC DNA]</scope>
    <source>
        <strain evidence="6 7">NBRC 107627</strain>
    </source>
</reference>
<evidence type="ECO:0000256" key="2">
    <source>
        <dbReference type="ARBA" id="ARBA00023125"/>
    </source>
</evidence>
<dbReference type="GO" id="GO:0045892">
    <property type="term" value="P:negative regulation of DNA-templated transcription"/>
    <property type="evidence" value="ECO:0007669"/>
    <property type="project" value="TreeGrafter"/>
</dbReference>
<keyword evidence="7" id="KW-1185">Reference proteome</keyword>
<dbReference type="STRING" id="388357.GCA_001580365_01173"/>
<dbReference type="Pfam" id="PF01614">
    <property type="entry name" value="IclR_C"/>
    <property type="match status" value="1"/>
</dbReference>
<dbReference type="PROSITE" id="PS51077">
    <property type="entry name" value="HTH_ICLR"/>
    <property type="match status" value="1"/>
</dbReference>
<name>A0A512IBA1_9MICC</name>
<dbReference type="PANTHER" id="PTHR30136:SF24">
    <property type="entry name" value="HTH-TYPE TRANSCRIPTIONAL REPRESSOR ALLR"/>
    <property type="match status" value="1"/>
</dbReference>
<protein>
    <submittedName>
        <fullName evidence="6">IclR family transcriptional regulator</fullName>
    </submittedName>
</protein>